<dbReference type="InterPro" id="IPR044855">
    <property type="entry name" value="CoA-Trfase_III_dom3_sf"/>
</dbReference>
<dbReference type="EMBL" id="BAABIC010000010">
    <property type="protein sequence ID" value="GAA4692420.1"/>
    <property type="molecule type" value="Genomic_DNA"/>
</dbReference>
<dbReference type="InterPro" id="IPR003673">
    <property type="entry name" value="CoA-Trfase_fam_III"/>
</dbReference>
<keyword evidence="4" id="KW-1185">Reference proteome</keyword>
<evidence type="ECO:0000256" key="1">
    <source>
        <dbReference type="ARBA" id="ARBA00022679"/>
    </source>
</evidence>
<dbReference type="Proteomes" id="UP001500325">
    <property type="component" value="Unassembled WGS sequence"/>
</dbReference>
<dbReference type="SUPFAM" id="SSF89796">
    <property type="entry name" value="CoA-transferase family III (CaiB/BaiF)"/>
    <property type="match status" value="1"/>
</dbReference>
<sequence length="411" mass="44271">MTPDAVGEPPLADVRVVDLTTTFMGPYCTLLLAQMGADVVKVEAPAGDVVRYVGDEQGTGLGPVFLNANRGKRSIVLDLKQPAGREVLTRLIGTADVFVHNMRPDAVTRLGVRAGDVHAANPRAVYCVVRGFSSAGPYRDKAAYDDVIQASSGLAAVQGGPGEPTYVRTPVADKATGLMAVGAIAAALYQRERTGRGCAIEVPMLETMVSFTLLDQQGGYVFDPPRGPAGYARTDSPYRRPYRTADGHVGVMVYTDAQWRAFFDLVDRPELAEDPRFRTITARTVHIDELYRLLEEEVGRRSTAEWLAAFDARGIPAMPVLTVPGLFGDEHLRATGMFEDAVHPTEGSLRLARFPVDFAGSPRVDLRPAPRLGEHGPEILAELGYPPEEIDAPGNGRRRAGPADPTPVAEA</sequence>
<organism evidence="3 4">
    <name type="scientific">Pseudonocardia yuanmonensis</name>
    <dbReference type="NCBI Taxonomy" id="1095914"/>
    <lineage>
        <taxon>Bacteria</taxon>
        <taxon>Bacillati</taxon>
        <taxon>Actinomycetota</taxon>
        <taxon>Actinomycetes</taxon>
        <taxon>Pseudonocardiales</taxon>
        <taxon>Pseudonocardiaceae</taxon>
        <taxon>Pseudonocardia</taxon>
    </lineage>
</organism>
<reference evidence="4" key="1">
    <citation type="journal article" date="2019" name="Int. J. Syst. Evol. Microbiol.">
        <title>The Global Catalogue of Microorganisms (GCM) 10K type strain sequencing project: providing services to taxonomists for standard genome sequencing and annotation.</title>
        <authorList>
            <consortium name="The Broad Institute Genomics Platform"/>
            <consortium name="The Broad Institute Genome Sequencing Center for Infectious Disease"/>
            <person name="Wu L."/>
            <person name="Ma J."/>
        </authorList>
    </citation>
    <scope>NUCLEOTIDE SEQUENCE [LARGE SCALE GENOMIC DNA]</scope>
    <source>
        <strain evidence="4">JCM 18055</strain>
    </source>
</reference>
<keyword evidence="1 3" id="KW-0808">Transferase</keyword>
<dbReference type="InterPro" id="IPR023606">
    <property type="entry name" value="CoA-Trfase_III_dom_1_sf"/>
</dbReference>
<evidence type="ECO:0000313" key="4">
    <source>
        <dbReference type="Proteomes" id="UP001500325"/>
    </source>
</evidence>
<dbReference type="Pfam" id="PF02515">
    <property type="entry name" value="CoA_transf_3"/>
    <property type="match status" value="1"/>
</dbReference>
<dbReference type="InterPro" id="IPR050483">
    <property type="entry name" value="CoA-transferase_III_domain"/>
</dbReference>
<comment type="caution">
    <text evidence="3">The sequence shown here is derived from an EMBL/GenBank/DDBJ whole genome shotgun (WGS) entry which is preliminary data.</text>
</comment>
<dbReference type="Gene3D" id="3.40.50.10540">
    <property type="entry name" value="Crotonobetainyl-coa:carnitine coa-transferase, domain 1"/>
    <property type="match status" value="1"/>
</dbReference>
<evidence type="ECO:0000256" key="2">
    <source>
        <dbReference type="SAM" id="MobiDB-lite"/>
    </source>
</evidence>
<protein>
    <submittedName>
        <fullName evidence="3">CoA transferase</fullName>
    </submittedName>
</protein>
<proteinExistence type="predicted"/>
<name>A0ABP8WMV5_9PSEU</name>
<dbReference type="GO" id="GO:0016740">
    <property type="term" value="F:transferase activity"/>
    <property type="evidence" value="ECO:0007669"/>
    <property type="project" value="UniProtKB-KW"/>
</dbReference>
<dbReference type="PANTHER" id="PTHR48207:SF4">
    <property type="entry name" value="BLL6097 PROTEIN"/>
    <property type="match status" value="1"/>
</dbReference>
<feature type="region of interest" description="Disordered" evidence="2">
    <location>
        <begin position="380"/>
        <end position="411"/>
    </location>
</feature>
<dbReference type="Gene3D" id="3.30.1540.10">
    <property type="entry name" value="formyl-coa transferase, domain 3"/>
    <property type="match status" value="1"/>
</dbReference>
<accession>A0ABP8WMV5</accession>
<gene>
    <name evidence="3" type="ORF">GCM10023215_31910</name>
</gene>
<dbReference type="PANTHER" id="PTHR48207">
    <property type="entry name" value="SUCCINATE--HYDROXYMETHYLGLUTARATE COA-TRANSFERASE"/>
    <property type="match status" value="1"/>
</dbReference>
<evidence type="ECO:0000313" key="3">
    <source>
        <dbReference type="EMBL" id="GAA4692420.1"/>
    </source>
</evidence>